<accession>A0AA97CV36</accession>
<evidence type="ECO:0000256" key="1">
    <source>
        <dbReference type="SAM" id="Phobius"/>
    </source>
</evidence>
<evidence type="ECO:0008006" key="3">
    <source>
        <dbReference type="Google" id="ProtNLM"/>
    </source>
</evidence>
<evidence type="ECO:0000313" key="2">
    <source>
        <dbReference type="EMBL" id="WOC13050.1"/>
    </source>
</evidence>
<reference evidence="2" key="1">
    <citation type="submission" date="2023-06" db="EMBL/GenBank/DDBJ databases">
        <title>Gordonia sp. nov. and Pseudochrobactrum sp. nov., two species isolated from the burying beetle Nicrophorus vespilloides.</title>
        <authorList>
            <person name="Poehlein A."/>
            <person name="Guzman J."/>
            <person name="Daniel R."/>
            <person name="Vilcinskas A."/>
        </authorList>
    </citation>
    <scope>NUCLEOTIDE SEQUENCE</scope>
    <source>
        <strain evidence="2">MP11Mi</strain>
    </source>
</reference>
<keyword evidence="1" id="KW-0812">Transmembrane</keyword>
<name>A0AA97CV36_9ACTN</name>
<organism evidence="2">
    <name type="scientific">Gordonia sp. MP11Mi</name>
    <dbReference type="NCBI Taxonomy" id="3022769"/>
    <lineage>
        <taxon>Bacteria</taxon>
        <taxon>Bacillati</taxon>
        <taxon>Actinomycetota</taxon>
        <taxon>Actinomycetes</taxon>
        <taxon>Mycobacteriales</taxon>
        <taxon>Gordoniaceae</taxon>
        <taxon>Gordonia</taxon>
    </lineage>
</organism>
<dbReference type="AlphaFoldDB" id="A0AA97CV36"/>
<sequence length="398" mass="41269">MNEYRIRRAASLTVAVCTIVVSCVSVIPIRKGAQLTASWWTPVSVASVVVAAVALFAGVLFGGAASTGVAPAAEHRIGVLRSMIVLLAAVDILMLVLWFPAWSGAVSDVGGSPPIWMANNVALPALALATVFPVRWSLAYALGGLALLAGVQQRIGFGGQGWDAYLNQAMTFGMLAVFLTMLGTAMHMARTVDRSRAAVLAETVESATAAARGAERRRLDAVVRDRVIGVLRDITPGRPDDCRRAEARVALEELDGIVHGDPAHGRISVADAVVRLRESAIAFGDDVLVAVDAADDAVDLPDNVVDVLGDALNEAVGNAVAHAGPNASMAVVGRIAAEGVRVRVVDDGCGFDLTAIAPDRSGIAVGITGRLAGLAGGRSDIRTSPSDGTMVSLEWVRS</sequence>
<feature type="transmembrane region" description="Helical" evidence="1">
    <location>
        <begin position="39"/>
        <end position="62"/>
    </location>
</feature>
<feature type="transmembrane region" description="Helical" evidence="1">
    <location>
        <begin position="121"/>
        <end position="148"/>
    </location>
</feature>
<gene>
    <name evidence="2" type="ORF">MP11Mi_21470</name>
</gene>
<keyword evidence="1" id="KW-0472">Membrane</keyword>
<dbReference type="EMBL" id="CP128986">
    <property type="protein sequence ID" value="WOC13050.1"/>
    <property type="molecule type" value="Genomic_DNA"/>
</dbReference>
<protein>
    <recommendedName>
        <fullName evidence="3">ATP-binding protein</fullName>
    </recommendedName>
</protein>
<dbReference type="InterPro" id="IPR036890">
    <property type="entry name" value="HATPase_C_sf"/>
</dbReference>
<dbReference type="RefSeq" id="WP_420038903.1">
    <property type="nucleotide sequence ID" value="NZ_CP128986.1"/>
</dbReference>
<dbReference type="SUPFAM" id="SSF55874">
    <property type="entry name" value="ATPase domain of HSP90 chaperone/DNA topoisomerase II/histidine kinase"/>
    <property type="match status" value="1"/>
</dbReference>
<dbReference type="Gene3D" id="3.30.565.10">
    <property type="entry name" value="Histidine kinase-like ATPase, C-terminal domain"/>
    <property type="match status" value="1"/>
</dbReference>
<feature type="transmembrane region" description="Helical" evidence="1">
    <location>
        <begin position="83"/>
        <end position="101"/>
    </location>
</feature>
<feature type="transmembrane region" description="Helical" evidence="1">
    <location>
        <begin position="169"/>
        <end position="189"/>
    </location>
</feature>
<proteinExistence type="predicted"/>
<dbReference type="PROSITE" id="PS51257">
    <property type="entry name" value="PROKAR_LIPOPROTEIN"/>
    <property type="match status" value="1"/>
</dbReference>
<keyword evidence="1" id="KW-1133">Transmembrane helix</keyword>